<organism evidence="4 5">
    <name type="scientific">Gordonia soli NBRC 108243</name>
    <dbReference type="NCBI Taxonomy" id="1223545"/>
    <lineage>
        <taxon>Bacteria</taxon>
        <taxon>Bacillati</taxon>
        <taxon>Actinomycetota</taxon>
        <taxon>Actinomycetes</taxon>
        <taxon>Mycobacteriales</taxon>
        <taxon>Gordoniaceae</taxon>
        <taxon>Gordonia</taxon>
    </lineage>
</organism>
<dbReference type="InterPro" id="IPR000572">
    <property type="entry name" value="OxRdtase_Mopterin-bd_dom"/>
</dbReference>
<feature type="transmembrane region" description="Helical" evidence="2">
    <location>
        <begin position="59"/>
        <end position="81"/>
    </location>
</feature>
<dbReference type="SUPFAM" id="SSF56524">
    <property type="entry name" value="Oxidoreductase molybdopterin-binding domain"/>
    <property type="match status" value="1"/>
</dbReference>
<feature type="domain" description="Oxidoreductase molybdopterin-binding" evidence="3">
    <location>
        <begin position="262"/>
        <end position="393"/>
    </location>
</feature>
<dbReference type="RefSeq" id="WP_007616914.1">
    <property type="nucleotide sequence ID" value="NZ_BANX01000003.1"/>
</dbReference>
<dbReference type="Gene3D" id="3.90.420.10">
    <property type="entry name" value="Oxidoreductase, molybdopterin-binding domain"/>
    <property type="match status" value="1"/>
</dbReference>
<feature type="region of interest" description="Disordered" evidence="1">
    <location>
        <begin position="164"/>
        <end position="198"/>
    </location>
</feature>
<gene>
    <name evidence="4" type="ORF">GS4_03_00150</name>
</gene>
<feature type="transmembrane region" description="Helical" evidence="2">
    <location>
        <begin position="17"/>
        <end position="39"/>
    </location>
</feature>
<name>M0QD74_9ACTN</name>
<keyword evidence="2" id="KW-0472">Membrane</keyword>
<proteinExistence type="predicted"/>
<evidence type="ECO:0000256" key="1">
    <source>
        <dbReference type="SAM" id="MobiDB-lite"/>
    </source>
</evidence>
<comment type="caution">
    <text evidence="4">The sequence shown here is derived from an EMBL/GenBank/DDBJ whole genome shotgun (WGS) entry which is preliminary data.</text>
</comment>
<keyword evidence="5" id="KW-1185">Reference proteome</keyword>
<dbReference type="OrthoDB" id="5241952at2"/>
<dbReference type="Pfam" id="PF00174">
    <property type="entry name" value="Oxidored_molyb"/>
    <property type="match status" value="1"/>
</dbReference>
<dbReference type="STRING" id="1223545.GS4_03_00150"/>
<dbReference type="GO" id="GO:0016491">
    <property type="term" value="F:oxidoreductase activity"/>
    <property type="evidence" value="ECO:0007669"/>
    <property type="project" value="InterPro"/>
</dbReference>
<evidence type="ECO:0000256" key="2">
    <source>
        <dbReference type="SAM" id="Phobius"/>
    </source>
</evidence>
<keyword evidence="2" id="KW-0812">Transmembrane</keyword>
<feature type="transmembrane region" description="Helical" evidence="2">
    <location>
        <begin position="102"/>
        <end position="124"/>
    </location>
</feature>
<evidence type="ECO:0000259" key="3">
    <source>
        <dbReference type="Pfam" id="PF00174"/>
    </source>
</evidence>
<dbReference type="InterPro" id="IPR036374">
    <property type="entry name" value="OxRdtase_Mopterin-bd_sf"/>
</dbReference>
<sequence length="393" mass="42449">MTAASSSLRDRRVTTHIGLALGLCVAVCFVTGILSHWIQHPPDWFWWPSRPVWLYRVTQGAHVITGVMAIPLLLAKLVVVYPKLFERPVIGSPARLLERLSIAVLVAATIFQLVTGLFNTAHWYPWTFFFTTTHHAMAYVVVGSIVVHVAVKLPIIRDALDAGRRRGGEQDERGPVHPGAVREEGDADDGATPDHERRLVSRRTVVRSAWAAAGVAAVVTAGQTVTPLRRLAVLAPRSGDGPQGLPVNRTADQAGIVEAATDPAYRLRIVGPGIERVLTHAELAALPQHTVALPIACVEGWSAEATWTGVRLSDLVALVDRSGANGARMVSLERGAYAVSDVPGGHVRDPKTLIALAVNGQRLDLDHGYPCRLIAPNLPGVMQTKWLARIEVS</sequence>
<dbReference type="PANTHER" id="PTHR43032:SF2">
    <property type="entry name" value="BLL0505 PROTEIN"/>
    <property type="match status" value="1"/>
</dbReference>
<dbReference type="PANTHER" id="PTHR43032">
    <property type="entry name" value="PROTEIN-METHIONINE-SULFOXIDE REDUCTASE"/>
    <property type="match status" value="1"/>
</dbReference>
<evidence type="ECO:0000313" key="5">
    <source>
        <dbReference type="Proteomes" id="UP000011666"/>
    </source>
</evidence>
<dbReference type="Proteomes" id="UP000011666">
    <property type="component" value="Unassembled WGS sequence"/>
</dbReference>
<dbReference type="PRINTS" id="PR00407">
    <property type="entry name" value="EUMOPTERIN"/>
</dbReference>
<feature type="transmembrane region" description="Helical" evidence="2">
    <location>
        <begin position="136"/>
        <end position="156"/>
    </location>
</feature>
<dbReference type="eggNOG" id="COG2041">
    <property type="taxonomic scope" value="Bacteria"/>
</dbReference>
<dbReference type="CDD" id="cd00321">
    <property type="entry name" value="SO_family_Moco"/>
    <property type="match status" value="1"/>
</dbReference>
<dbReference type="AlphaFoldDB" id="M0QD74"/>
<reference evidence="4 5" key="1">
    <citation type="submission" date="2013-01" db="EMBL/GenBank/DDBJ databases">
        <title>Whole genome shotgun sequence of Gordonia soli NBRC 108243.</title>
        <authorList>
            <person name="Isaki-Nakamura S."/>
            <person name="Hosoyama A."/>
            <person name="Tsuchikane K."/>
            <person name="Ando Y."/>
            <person name="Baba S."/>
            <person name="Ohji S."/>
            <person name="Hamada M."/>
            <person name="Tamura T."/>
            <person name="Yamazoe A."/>
            <person name="Yamazaki S."/>
            <person name="Fujita N."/>
        </authorList>
    </citation>
    <scope>NUCLEOTIDE SEQUENCE [LARGE SCALE GENOMIC DNA]</scope>
    <source>
        <strain evidence="4 5">NBRC 108243</strain>
    </source>
</reference>
<evidence type="ECO:0000313" key="4">
    <source>
        <dbReference type="EMBL" id="GAC66568.1"/>
    </source>
</evidence>
<keyword evidence="2" id="KW-1133">Transmembrane helix</keyword>
<protein>
    <recommendedName>
        <fullName evidence="3">Oxidoreductase molybdopterin-binding domain-containing protein</fullName>
    </recommendedName>
</protein>
<accession>M0QD74</accession>
<dbReference type="EMBL" id="BANX01000003">
    <property type="protein sequence ID" value="GAC66568.1"/>
    <property type="molecule type" value="Genomic_DNA"/>
</dbReference>
<feature type="compositionally biased region" description="Basic and acidic residues" evidence="1">
    <location>
        <begin position="164"/>
        <end position="184"/>
    </location>
</feature>
<dbReference type="InterPro" id="IPR008335">
    <property type="entry name" value="Mopterin_OxRdtase_euk"/>
</dbReference>